<dbReference type="AlphaFoldDB" id="A0A0F8SF15"/>
<gene>
    <name evidence="2" type="ORF">DU47_00420</name>
    <name evidence="3" type="ORF">DU80_12255</name>
</gene>
<sequence>MIIGATEVIMVTLVVIFYLIIPLMFLKMVYKVRKIESIQREQLEKIDSIQRELNRIYRELK</sequence>
<protein>
    <submittedName>
        <fullName evidence="3">Uncharacterized protein</fullName>
    </submittedName>
</protein>
<evidence type="ECO:0000313" key="2">
    <source>
        <dbReference type="EMBL" id="KKF99462.1"/>
    </source>
</evidence>
<name>A0A0F8SF15_METMZ</name>
<keyword evidence="1" id="KW-1133">Transmembrane helix</keyword>
<feature type="transmembrane region" description="Helical" evidence="1">
    <location>
        <begin position="6"/>
        <end position="30"/>
    </location>
</feature>
<dbReference type="RefSeq" id="WP_048048111.1">
    <property type="nucleotide sequence ID" value="NZ_CP187260.1"/>
</dbReference>
<dbReference type="Proteomes" id="UP000034578">
    <property type="component" value="Unassembled WGS sequence"/>
</dbReference>
<dbReference type="Proteomes" id="UP000034152">
    <property type="component" value="Unassembled WGS sequence"/>
</dbReference>
<keyword evidence="5" id="KW-1185">Reference proteome</keyword>
<dbReference type="EMBL" id="JJQU01000055">
    <property type="protein sequence ID" value="KKH88765.1"/>
    <property type="molecule type" value="Genomic_DNA"/>
</dbReference>
<organism evidence="3 4">
    <name type="scientific">Methanosarcina mazei</name>
    <name type="common">Methanosarcina frisia</name>
    <dbReference type="NCBI Taxonomy" id="2209"/>
    <lineage>
        <taxon>Archaea</taxon>
        <taxon>Methanobacteriati</taxon>
        <taxon>Methanobacteriota</taxon>
        <taxon>Stenosarchaea group</taxon>
        <taxon>Methanomicrobia</taxon>
        <taxon>Methanosarcinales</taxon>
        <taxon>Methanosarcinaceae</taxon>
        <taxon>Methanosarcina</taxon>
    </lineage>
</organism>
<evidence type="ECO:0000256" key="1">
    <source>
        <dbReference type="SAM" id="Phobius"/>
    </source>
</evidence>
<dbReference type="PATRIC" id="fig|2209.56.peg.2637"/>
<evidence type="ECO:0000313" key="5">
    <source>
        <dbReference type="Proteomes" id="UP000034578"/>
    </source>
</evidence>
<keyword evidence="1" id="KW-0812">Transmembrane</keyword>
<keyword evidence="1" id="KW-0472">Membrane</keyword>
<evidence type="ECO:0000313" key="3">
    <source>
        <dbReference type="EMBL" id="KKH88765.1"/>
    </source>
</evidence>
<accession>A0A0F8SF15</accession>
<proteinExistence type="predicted"/>
<reference evidence="4 5" key="1">
    <citation type="journal article" date="2015" name="ISME J.">
        <title>Genomic and phenotypic differentiation among Methanosarcina mazei populations from Columbia River sediment.</title>
        <authorList>
            <person name="Youngblut N.D."/>
            <person name="Wirth J.S."/>
            <person name="Henriksen J.R."/>
            <person name="Smith M."/>
            <person name="Simon H."/>
            <person name="Metcalf W.W."/>
            <person name="Whitaker R.J."/>
        </authorList>
    </citation>
    <scope>NUCLEOTIDE SEQUENCE [LARGE SCALE GENOMIC DNA]</scope>
    <source>
        <strain evidence="3 4">1.H.M.2.1</strain>
        <strain evidence="2 5">2.F.A.2.4</strain>
    </source>
</reference>
<dbReference type="EMBL" id="JJOS01000116">
    <property type="protein sequence ID" value="KKF99462.1"/>
    <property type="molecule type" value="Genomic_DNA"/>
</dbReference>
<evidence type="ECO:0000313" key="4">
    <source>
        <dbReference type="Proteomes" id="UP000034152"/>
    </source>
</evidence>
<dbReference type="GeneID" id="300257397"/>
<comment type="caution">
    <text evidence="3">The sequence shown here is derived from an EMBL/GenBank/DDBJ whole genome shotgun (WGS) entry which is preliminary data.</text>
</comment>